<keyword evidence="6 8" id="KW-1133">Transmembrane helix</keyword>
<dbReference type="GO" id="GO:0005789">
    <property type="term" value="C:endoplasmic reticulum membrane"/>
    <property type="evidence" value="ECO:0007669"/>
    <property type="project" value="TreeGrafter"/>
</dbReference>
<dbReference type="InterPro" id="IPR000849">
    <property type="entry name" value="Sugar_P_transporter"/>
</dbReference>
<feature type="transmembrane region" description="Helical" evidence="8">
    <location>
        <begin position="44"/>
        <end position="62"/>
    </location>
</feature>
<feature type="transmembrane region" description="Helical" evidence="8">
    <location>
        <begin position="112"/>
        <end position="132"/>
    </location>
</feature>
<dbReference type="RefSeq" id="XP_009834910.1">
    <property type="nucleotide sequence ID" value="XM_009836608.1"/>
</dbReference>
<evidence type="ECO:0000256" key="5">
    <source>
        <dbReference type="ARBA" id="ARBA00022692"/>
    </source>
</evidence>
<dbReference type="EMBL" id="KI913139">
    <property type="protein sequence ID" value="ETV75779.1"/>
    <property type="molecule type" value="Genomic_DNA"/>
</dbReference>
<gene>
    <name evidence="10" type="ORF">H257_10150</name>
</gene>
<feature type="transmembrane region" description="Helical" evidence="8">
    <location>
        <begin position="6"/>
        <end position="23"/>
    </location>
</feature>
<dbReference type="AlphaFoldDB" id="W4G9P6"/>
<feature type="transmembrane region" description="Helical" evidence="8">
    <location>
        <begin position="358"/>
        <end position="378"/>
    </location>
</feature>
<dbReference type="InterPro" id="IPR011701">
    <property type="entry name" value="MFS"/>
</dbReference>
<feature type="transmembrane region" description="Helical" evidence="8">
    <location>
        <begin position="334"/>
        <end position="352"/>
    </location>
</feature>
<proteinExistence type="inferred from homology"/>
<feature type="transmembrane region" description="Helical" evidence="8">
    <location>
        <begin position="390"/>
        <end position="414"/>
    </location>
</feature>
<organism evidence="10">
    <name type="scientific">Aphanomyces astaci</name>
    <name type="common">Crayfish plague agent</name>
    <dbReference type="NCBI Taxonomy" id="112090"/>
    <lineage>
        <taxon>Eukaryota</taxon>
        <taxon>Sar</taxon>
        <taxon>Stramenopiles</taxon>
        <taxon>Oomycota</taxon>
        <taxon>Saprolegniomycetes</taxon>
        <taxon>Saprolegniales</taxon>
        <taxon>Verrucalvaceae</taxon>
        <taxon>Aphanomyces</taxon>
    </lineage>
</organism>
<dbReference type="PROSITE" id="PS50850">
    <property type="entry name" value="MFS"/>
    <property type="match status" value="1"/>
</dbReference>
<feature type="transmembrane region" description="Helical" evidence="8">
    <location>
        <begin position="138"/>
        <end position="159"/>
    </location>
</feature>
<reference evidence="10" key="1">
    <citation type="submission" date="2013-12" db="EMBL/GenBank/DDBJ databases">
        <title>The Genome Sequence of Aphanomyces astaci APO3.</title>
        <authorList>
            <consortium name="The Broad Institute Genomics Platform"/>
            <person name="Russ C."/>
            <person name="Tyler B."/>
            <person name="van West P."/>
            <person name="Dieguez-Uribeondo J."/>
            <person name="Young S.K."/>
            <person name="Zeng Q."/>
            <person name="Gargeya S."/>
            <person name="Fitzgerald M."/>
            <person name="Abouelleil A."/>
            <person name="Alvarado L."/>
            <person name="Chapman S.B."/>
            <person name="Gainer-Dewar J."/>
            <person name="Goldberg J."/>
            <person name="Griggs A."/>
            <person name="Gujja S."/>
            <person name="Hansen M."/>
            <person name="Howarth C."/>
            <person name="Imamovic A."/>
            <person name="Ireland A."/>
            <person name="Larimer J."/>
            <person name="McCowan C."/>
            <person name="Murphy C."/>
            <person name="Pearson M."/>
            <person name="Poon T.W."/>
            <person name="Priest M."/>
            <person name="Roberts A."/>
            <person name="Saif S."/>
            <person name="Shea T."/>
            <person name="Sykes S."/>
            <person name="Wortman J."/>
            <person name="Nusbaum C."/>
            <person name="Birren B."/>
        </authorList>
    </citation>
    <scope>NUCLEOTIDE SEQUENCE [LARGE SCALE GENOMIC DNA]</scope>
    <source>
        <strain evidence="10">APO3</strain>
    </source>
</reference>
<feature type="transmembrane region" description="Helical" evidence="8">
    <location>
        <begin position="202"/>
        <end position="227"/>
    </location>
</feature>
<dbReference type="Pfam" id="PF07690">
    <property type="entry name" value="MFS_1"/>
    <property type="match status" value="1"/>
</dbReference>
<dbReference type="STRING" id="112090.W4G9P6"/>
<feature type="transmembrane region" description="Helical" evidence="8">
    <location>
        <begin position="253"/>
        <end position="275"/>
    </location>
</feature>
<keyword evidence="3" id="KW-0813">Transport</keyword>
<comment type="subcellular location">
    <subcellularLocation>
        <location evidence="1">Membrane</location>
        <topology evidence="1">Multi-pass membrane protein</topology>
    </subcellularLocation>
</comment>
<sequence>MSVESAVSAAIAIFVVGGTLFDVELTQVSKRLHPRAFRWRRMANWLPLGIAYAAFYMARYNIAAGNIESVRQELNMTATDMGWIISSGSWAYALTAPLTGQWTDRMGGHTGMLVACVGAGVCNLILGCLFATKSSSQLPFMLLFASNVALQGFGTSAVVKINAMWYAPSERGIFSGVFNIFVASGYYLALGSGHSIITSFGWSYLFFIPAVLLLVISVVVFTCVANVPPPTNALSSSRLKAPVLPPNRRRPSIWALLQNRTLLGYLAAVFCLSWARDGLLNWMYSFFDSVRPVPLTADDHAILGGAWTLGGFVGGLLCGYISDTMFESKRMPPIVLFSTFQAGAFLLLYALAPSISTPFLGVLVFLVSVFLLGNYTLLSYTVPADLPEDISASAVGLFTAVGYISTGLAGIVMGSCIQRWGYAFWVTSLTATSLATALCTMLGSYFSELDDAQDEAVVPLQLPRQRRKSRASIVGSDVMVIAPDEDLLTNQPRRAVV</sequence>
<name>W4G9P6_APHAT</name>
<evidence type="ECO:0000256" key="1">
    <source>
        <dbReference type="ARBA" id="ARBA00004141"/>
    </source>
</evidence>
<dbReference type="InterPro" id="IPR020846">
    <property type="entry name" value="MFS_dom"/>
</dbReference>
<evidence type="ECO:0000256" key="7">
    <source>
        <dbReference type="ARBA" id="ARBA00023136"/>
    </source>
</evidence>
<dbReference type="Gene3D" id="1.20.1250.20">
    <property type="entry name" value="MFS general substrate transporter like domains"/>
    <property type="match status" value="2"/>
</dbReference>
<keyword evidence="5 8" id="KW-0812">Transmembrane</keyword>
<feature type="transmembrane region" description="Helical" evidence="8">
    <location>
        <begin position="301"/>
        <end position="322"/>
    </location>
</feature>
<evidence type="ECO:0000256" key="4">
    <source>
        <dbReference type="ARBA" id="ARBA00022597"/>
    </source>
</evidence>
<dbReference type="PIRSF" id="PIRSF002808">
    <property type="entry name" value="Hexose_phosphate_transp"/>
    <property type="match status" value="1"/>
</dbReference>
<feature type="transmembrane region" description="Helical" evidence="8">
    <location>
        <begin position="171"/>
        <end position="190"/>
    </location>
</feature>
<dbReference type="RefSeq" id="XP_009834911.1">
    <property type="nucleotide sequence ID" value="XM_009836609.1"/>
</dbReference>
<accession>W4G9P6</accession>
<dbReference type="PANTHER" id="PTHR43184">
    <property type="entry name" value="MAJOR FACILITATOR SUPERFAMILY TRANSPORTER 16, ISOFORM B"/>
    <property type="match status" value="1"/>
</dbReference>
<keyword evidence="7 8" id="KW-0472">Membrane</keyword>
<evidence type="ECO:0000256" key="6">
    <source>
        <dbReference type="ARBA" id="ARBA00022989"/>
    </source>
</evidence>
<comment type="similarity">
    <text evidence="2">Belongs to the major facilitator superfamily. Organophosphate:Pi antiporter (OPA) (TC 2.A.1.4) family.</text>
</comment>
<dbReference type="PANTHER" id="PTHR43184:SF12">
    <property type="entry name" value="SUGAR PHOSPHATE EXCHANGER 3"/>
    <property type="match status" value="1"/>
</dbReference>
<dbReference type="InterPro" id="IPR036259">
    <property type="entry name" value="MFS_trans_sf"/>
</dbReference>
<evidence type="ECO:0000313" key="10">
    <source>
        <dbReference type="EMBL" id="ETV75779.1"/>
    </source>
</evidence>
<protein>
    <recommendedName>
        <fullName evidence="9">Major facilitator superfamily (MFS) profile domain-containing protein</fullName>
    </recommendedName>
</protein>
<evidence type="ECO:0000256" key="2">
    <source>
        <dbReference type="ARBA" id="ARBA00009598"/>
    </source>
</evidence>
<dbReference type="OrthoDB" id="3639251at2759"/>
<dbReference type="GO" id="GO:0022857">
    <property type="term" value="F:transmembrane transporter activity"/>
    <property type="evidence" value="ECO:0007669"/>
    <property type="project" value="InterPro"/>
</dbReference>
<dbReference type="GeneID" id="20812146"/>
<evidence type="ECO:0000256" key="8">
    <source>
        <dbReference type="SAM" id="Phobius"/>
    </source>
</evidence>
<evidence type="ECO:0000256" key="3">
    <source>
        <dbReference type="ARBA" id="ARBA00022448"/>
    </source>
</evidence>
<feature type="domain" description="Major facilitator superfamily (MFS) profile" evidence="9">
    <location>
        <begin position="10"/>
        <end position="455"/>
    </location>
</feature>
<dbReference type="SUPFAM" id="SSF103473">
    <property type="entry name" value="MFS general substrate transporter"/>
    <property type="match status" value="1"/>
</dbReference>
<keyword evidence="4" id="KW-0762">Sugar transport</keyword>
<dbReference type="EMBL" id="KI913139">
    <property type="protein sequence ID" value="ETV75780.1"/>
    <property type="molecule type" value="Genomic_DNA"/>
</dbReference>
<feature type="transmembrane region" description="Helical" evidence="8">
    <location>
        <begin position="420"/>
        <end position="443"/>
    </location>
</feature>
<evidence type="ECO:0000259" key="9">
    <source>
        <dbReference type="PROSITE" id="PS50850"/>
    </source>
</evidence>
<dbReference type="VEuPathDB" id="FungiDB:H257_10150"/>